<feature type="domain" description="ChrR-like cupin" evidence="1">
    <location>
        <begin position="114"/>
        <end position="206"/>
    </location>
</feature>
<accession>A0A549T3A7</accession>
<protein>
    <submittedName>
        <fullName evidence="2">Transcriptional regulator</fullName>
    </submittedName>
</protein>
<dbReference type="Pfam" id="PF12973">
    <property type="entry name" value="Cupin_7"/>
    <property type="match status" value="1"/>
</dbReference>
<dbReference type="CDD" id="cd20301">
    <property type="entry name" value="cupin_ChrR"/>
    <property type="match status" value="1"/>
</dbReference>
<dbReference type="NCBIfam" id="TIGR02451">
    <property type="entry name" value="anti_sig_ChrR"/>
    <property type="match status" value="1"/>
</dbReference>
<dbReference type="AlphaFoldDB" id="A0A549T3A7"/>
<name>A0A549T3A7_9HYPH</name>
<organism evidence="2 3">
    <name type="scientific">Rhizobium straminoryzae</name>
    <dbReference type="NCBI Taxonomy" id="1387186"/>
    <lineage>
        <taxon>Bacteria</taxon>
        <taxon>Pseudomonadati</taxon>
        <taxon>Pseudomonadota</taxon>
        <taxon>Alphaproteobacteria</taxon>
        <taxon>Hyphomicrobiales</taxon>
        <taxon>Rhizobiaceae</taxon>
        <taxon>Rhizobium/Agrobacterium group</taxon>
        <taxon>Rhizobium</taxon>
    </lineage>
</organism>
<dbReference type="Gene3D" id="2.60.120.10">
    <property type="entry name" value="Jelly Rolls"/>
    <property type="match status" value="1"/>
</dbReference>
<evidence type="ECO:0000313" key="2">
    <source>
        <dbReference type="EMBL" id="TRL36365.1"/>
    </source>
</evidence>
<sequence>MTINHHISDALLMDYASGNLSEGWSLAVATHLALCPGCRRRLDAMEGAAGALFDKLIAREPVTGSDWEKMKARIACEPGAVTAVAEKPPVAAAPKPARSAGVIPEPLRSYLGGDVDTLKWRALGRGAYQIRIETGDPETQVRLLKIPAGRPVPEHTHEGRELTLVLSGSFRDGNDLFARGDLEEADGDLLHTPTATEDEDCICLAVTEAPLKFSSWIVRLIQPVLKI</sequence>
<comment type="caution">
    <text evidence="2">The sequence shown here is derived from an EMBL/GenBank/DDBJ whole genome shotgun (WGS) entry which is preliminary data.</text>
</comment>
<keyword evidence="3" id="KW-1185">Reference proteome</keyword>
<dbReference type="InterPro" id="IPR014710">
    <property type="entry name" value="RmlC-like_jellyroll"/>
</dbReference>
<dbReference type="EMBL" id="VJMG01000055">
    <property type="protein sequence ID" value="TRL36365.1"/>
    <property type="molecule type" value="Genomic_DNA"/>
</dbReference>
<dbReference type="InterPro" id="IPR011051">
    <property type="entry name" value="RmlC_Cupin_sf"/>
</dbReference>
<reference evidence="2 3" key="1">
    <citation type="submission" date="2019-07" db="EMBL/GenBank/DDBJ databases">
        <title>Ln-dependent methylotrophs.</title>
        <authorList>
            <person name="Tani A."/>
        </authorList>
    </citation>
    <scope>NUCLEOTIDE SEQUENCE [LARGE SCALE GENOMIC DNA]</scope>
    <source>
        <strain evidence="2 3">SM12</strain>
    </source>
</reference>
<proteinExistence type="predicted"/>
<evidence type="ECO:0000313" key="3">
    <source>
        <dbReference type="Proteomes" id="UP000316801"/>
    </source>
</evidence>
<dbReference type="RefSeq" id="WP_143126617.1">
    <property type="nucleotide sequence ID" value="NZ_VJMG01000055.1"/>
</dbReference>
<dbReference type="Gene3D" id="1.10.10.1320">
    <property type="entry name" value="Anti-sigma factor, zinc-finger domain"/>
    <property type="match status" value="1"/>
</dbReference>
<dbReference type="SUPFAM" id="SSF51182">
    <property type="entry name" value="RmlC-like cupins"/>
    <property type="match status" value="1"/>
</dbReference>
<dbReference type="Proteomes" id="UP000316801">
    <property type="component" value="Unassembled WGS sequence"/>
</dbReference>
<dbReference type="InterPro" id="IPR012807">
    <property type="entry name" value="Anti-sigma_ChrR"/>
</dbReference>
<evidence type="ECO:0000259" key="1">
    <source>
        <dbReference type="Pfam" id="PF12973"/>
    </source>
</evidence>
<dbReference type="InterPro" id="IPR025979">
    <property type="entry name" value="ChrR-like_cupin_dom"/>
</dbReference>
<gene>
    <name evidence="2" type="ORF">FNA46_18130</name>
</gene>
<dbReference type="InterPro" id="IPR041916">
    <property type="entry name" value="Anti_sigma_zinc_sf"/>
</dbReference>